<proteinExistence type="predicted"/>
<dbReference type="PROSITE" id="PS50168">
    <property type="entry name" value="DED"/>
    <property type="match status" value="1"/>
</dbReference>
<dbReference type="InterPro" id="IPR004020">
    <property type="entry name" value="DAPIN"/>
</dbReference>
<dbReference type="InterPro" id="IPR001875">
    <property type="entry name" value="DED_dom"/>
</dbReference>
<feature type="non-terminal residue" evidence="4">
    <location>
        <position position="218"/>
    </location>
</feature>
<evidence type="ECO:0000259" key="3">
    <source>
        <dbReference type="PROSITE" id="PS50168"/>
    </source>
</evidence>
<dbReference type="GO" id="GO:0007165">
    <property type="term" value="P:signal transduction"/>
    <property type="evidence" value="ECO:0007669"/>
    <property type="project" value="InterPro"/>
</dbReference>
<evidence type="ECO:0000256" key="1">
    <source>
        <dbReference type="SAM" id="MobiDB-lite"/>
    </source>
</evidence>
<feature type="non-terminal residue" evidence="4">
    <location>
        <position position="1"/>
    </location>
</feature>
<organism evidence="4 5">
    <name type="scientific">Piaya cayana</name>
    <name type="common">Common squirrel cuckoo</name>
    <dbReference type="NCBI Taxonomy" id="33601"/>
    <lineage>
        <taxon>Eukaryota</taxon>
        <taxon>Metazoa</taxon>
        <taxon>Chordata</taxon>
        <taxon>Craniata</taxon>
        <taxon>Vertebrata</taxon>
        <taxon>Euteleostomi</taxon>
        <taxon>Archelosauria</taxon>
        <taxon>Archosauria</taxon>
        <taxon>Dinosauria</taxon>
        <taxon>Saurischia</taxon>
        <taxon>Theropoda</taxon>
        <taxon>Coelurosauria</taxon>
        <taxon>Aves</taxon>
        <taxon>Neognathae</taxon>
        <taxon>Neoaves</taxon>
        <taxon>Otidimorphae</taxon>
        <taxon>Cuculiformes</taxon>
        <taxon>Coccyzidae</taxon>
        <taxon>Piaya</taxon>
    </lineage>
</organism>
<dbReference type="Pfam" id="PF02758">
    <property type="entry name" value="PYRIN"/>
    <property type="match status" value="1"/>
</dbReference>
<evidence type="ECO:0000313" key="5">
    <source>
        <dbReference type="Proteomes" id="UP000653271"/>
    </source>
</evidence>
<name>A0A850WUU0_PIACA</name>
<reference evidence="4" key="1">
    <citation type="submission" date="2019-09" db="EMBL/GenBank/DDBJ databases">
        <title>Bird 10,000 Genomes (B10K) Project - Family phase.</title>
        <authorList>
            <person name="Zhang G."/>
        </authorList>
    </citation>
    <scope>NUCLEOTIDE SEQUENCE</scope>
    <source>
        <strain evidence="4">B10K-DU-008-47</strain>
        <tissue evidence="4">Mixed tissue sample</tissue>
    </source>
</reference>
<dbReference type="EMBL" id="WAAB01009654">
    <property type="protein sequence ID" value="NWH74080.1"/>
    <property type="molecule type" value="Genomic_DNA"/>
</dbReference>
<dbReference type="InterPro" id="IPR000488">
    <property type="entry name" value="Death_dom"/>
</dbReference>
<accession>A0A850WUU0</accession>
<keyword evidence="5" id="KW-1185">Reference proteome</keyword>
<evidence type="ECO:0000313" key="4">
    <source>
        <dbReference type="EMBL" id="NWH74080.1"/>
    </source>
</evidence>
<dbReference type="SMART" id="SM00005">
    <property type="entry name" value="DEATH"/>
    <property type="match status" value="1"/>
</dbReference>
<sequence length="218" mass="24521">MAQGERETLLALQQALTDEQFQSLKFLLEGQVPLGLLAPATRPELCRLLLQRFPGRALRVASDLLRQLGRHDLLRKHRLPGAEAENAVGSSENGDADGFSENGCSESEDARRVAPARVVETPPAPPRRLSEKELMQVAQRLGREWQEVGIACLGLERNRLDQIREDNPRSMVLQSFEMLREWRRRHGDEATASRLRACLAPASLDPELLDLLQSFQKD</sequence>
<dbReference type="OrthoDB" id="10058437at2759"/>
<dbReference type="AlphaFoldDB" id="A0A850WUU0"/>
<dbReference type="Gene3D" id="1.10.533.10">
    <property type="entry name" value="Death Domain, Fas"/>
    <property type="match status" value="2"/>
</dbReference>
<evidence type="ECO:0000259" key="2">
    <source>
        <dbReference type="PROSITE" id="PS50017"/>
    </source>
</evidence>
<feature type="region of interest" description="Disordered" evidence="1">
    <location>
        <begin position="83"/>
        <end position="127"/>
    </location>
</feature>
<dbReference type="InterPro" id="IPR011029">
    <property type="entry name" value="DEATH-like_dom_sf"/>
</dbReference>
<dbReference type="SUPFAM" id="SSF47986">
    <property type="entry name" value="DEATH domain"/>
    <property type="match status" value="2"/>
</dbReference>
<feature type="domain" description="Death" evidence="2">
    <location>
        <begin position="153"/>
        <end position="199"/>
    </location>
</feature>
<feature type="domain" description="DED" evidence="3">
    <location>
        <begin position="4"/>
        <end position="79"/>
    </location>
</feature>
<dbReference type="CDD" id="cd01670">
    <property type="entry name" value="Death"/>
    <property type="match status" value="1"/>
</dbReference>
<protein>
    <submittedName>
        <fullName evidence="4">CRADD protein</fullName>
    </submittedName>
</protein>
<gene>
    <name evidence="4" type="primary">Cradd_1</name>
    <name evidence="4" type="ORF">PIACAY_R14716</name>
</gene>
<comment type="caution">
    <text evidence="4">The sequence shown here is derived from an EMBL/GenBank/DDBJ whole genome shotgun (WGS) entry which is preliminary data.</text>
</comment>
<dbReference type="PROSITE" id="PS50017">
    <property type="entry name" value="DEATH_DOMAIN"/>
    <property type="match status" value="1"/>
</dbReference>
<dbReference type="GO" id="GO:0042981">
    <property type="term" value="P:regulation of apoptotic process"/>
    <property type="evidence" value="ECO:0007669"/>
    <property type="project" value="InterPro"/>
</dbReference>
<dbReference type="Pfam" id="PF00531">
    <property type="entry name" value="Death"/>
    <property type="match status" value="1"/>
</dbReference>
<dbReference type="SMART" id="SM01289">
    <property type="entry name" value="PYRIN"/>
    <property type="match status" value="1"/>
</dbReference>
<dbReference type="Proteomes" id="UP000653271">
    <property type="component" value="Unassembled WGS sequence"/>
</dbReference>